<gene>
    <name evidence="3" type="ORF">GCM10022254_10780</name>
</gene>
<dbReference type="Proteomes" id="UP001501710">
    <property type="component" value="Unassembled WGS sequence"/>
</dbReference>
<feature type="region of interest" description="Disordered" evidence="1">
    <location>
        <begin position="276"/>
        <end position="297"/>
    </location>
</feature>
<evidence type="ECO:0000256" key="2">
    <source>
        <dbReference type="SAM" id="Phobius"/>
    </source>
</evidence>
<evidence type="ECO:0000256" key="1">
    <source>
        <dbReference type="SAM" id="MobiDB-lite"/>
    </source>
</evidence>
<reference evidence="4" key="1">
    <citation type="journal article" date="2019" name="Int. J. Syst. Evol. Microbiol.">
        <title>The Global Catalogue of Microorganisms (GCM) 10K type strain sequencing project: providing services to taxonomists for standard genome sequencing and annotation.</title>
        <authorList>
            <consortium name="The Broad Institute Genomics Platform"/>
            <consortium name="The Broad Institute Genome Sequencing Center for Infectious Disease"/>
            <person name="Wu L."/>
            <person name="Ma J."/>
        </authorList>
    </citation>
    <scope>NUCLEOTIDE SEQUENCE [LARGE SCALE GENOMIC DNA]</scope>
    <source>
        <strain evidence="4">JCM 17440</strain>
    </source>
</reference>
<name>A0ABP8BUC3_9ACTN</name>
<keyword evidence="4" id="KW-1185">Reference proteome</keyword>
<keyword evidence="2" id="KW-0812">Transmembrane</keyword>
<accession>A0ABP8BUC3</accession>
<evidence type="ECO:0000313" key="4">
    <source>
        <dbReference type="Proteomes" id="UP001501710"/>
    </source>
</evidence>
<sequence length="312" mass="33175">MSVASPELRITLGRRAYRWPFRACLAALALGVLGLLSDVAVYGGVLVALAAAAWAFVIHRTRLVVTIGRKGLVLRRGAREVSVPAGSVCAMGIVWPVTDPVWTVWFDAEAAACVGAVVDIDDDAAPLLRDRSLPPGWLPAARTAVAEHLGAPWRVLDDAGKEVEPPPGNPLARADHVLLDGTGRFHDQRGGALLAVSCGRRTVVLRDRHAGRLLVVKRPALGRRVTRVFGADGALLGTLRGRDEPSFHARGGTFLGATRRVGDRHVVTGVDGRESASLRTATGEGDARLERSPSTPEPLRTLTLALPLVVRS</sequence>
<organism evidence="3 4">
    <name type="scientific">Actinomadura meridiana</name>
    <dbReference type="NCBI Taxonomy" id="559626"/>
    <lineage>
        <taxon>Bacteria</taxon>
        <taxon>Bacillati</taxon>
        <taxon>Actinomycetota</taxon>
        <taxon>Actinomycetes</taxon>
        <taxon>Streptosporangiales</taxon>
        <taxon>Thermomonosporaceae</taxon>
        <taxon>Actinomadura</taxon>
    </lineage>
</organism>
<protein>
    <submittedName>
        <fullName evidence="3">Uncharacterized protein</fullName>
    </submittedName>
</protein>
<keyword evidence="2" id="KW-1133">Transmembrane helix</keyword>
<feature type="transmembrane region" description="Helical" evidence="2">
    <location>
        <begin position="42"/>
        <end position="59"/>
    </location>
</feature>
<proteinExistence type="predicted"/>
<dbReference type="RefSeq" id="WP_344890683.1">
    <property type="nucleotide sequence ID" value="NZ_BAABAS010000004.1"/>
</dbReference>
<evidence type="ECO:0000313" key="3">
    <source>
        <dbReference type="EMBL" id="GAA4226272.1"/>
    </source>
</evidence>
<keyword evidence="2" id="KW-0472">Membrane</keyword>
<dbReference type="EMBL" id="BAABAS010000004">
    <property type="protein sequence ID" value="GAA4226272.1"/>
    <property type="molecule type" value="Genomic_DNA"/>
</dbReference>
<comment type="caution">
    <text evidence="3">The sequence shown here is derived from an EMBL/GenBank/DDBJ whole genome shotgun (WGS) entry which is preliminary data.</text>
</comment>